<dbReference type="KEGG" id="wgl:WIGMOR_0150"/>
<dbReference type="HOGENOM" id="CLU_007220_2_2_6"/>
<dbReference type="EMBL" id="CP003315">
    <property type="protein sequence ID" value="AFA41001.1"/>
    <property type="molecule type" value="Genomic_DNA"/>
</dbReference>
<dbReference type="SUPFAM" id="SSF109604">
    <property type="entry name" value="HD-domain/PDEase-like"/>
    <property type="match status" value="1"/>
</dbReference>
<dbReference type="NCBIfam" id="TIGR00211">
    <property type="entry name" value="glyS"/>
    <property type="match status" value="1"/>
</dbReference>
<dbReference type="EC" id="6.1.1.14" evidence="9"/>
<proteinExistence type="inferred from homology"/>
<keyword evidence="7 9" id="KW-0030">Aminoacyl-tRNA synthetase</keyword>
<evidence type="ECO:0000256" key="8">
    <source>
        <dbReference type="ARBA" id="ARBA00047937"/>
    </source>
</evidence>
<keyword evidence="5 9" id="KW-0067">ATP-binding</keyword>
<dbReference type="Proteomes" id="UP000009061">
    <property type="component" value="Chromosome"/>
</dbReference>
<gene>
    <name evidence="9 10" type="primary">glyS</name>
    <name evidence="10" type="synonym">act</name>
    <name evidence="10" type="synonym">gly</name>
    <name evidence="10" type="ORF">WIGMOR_0150</name>
</gene>
<keyword evidence="9" id="KW-0963">Cytoplasm</keyword>
<dbReference type="STRING" id="1142511.WIGMOR_0150"/>
<dbReference type="RefSeq" id="WP_014353940.1">
    <property type="nucleotide sequence ID" value="NC_016893.1"/>
</dbReference>
<dbReference type="eggNOG" id="COG0751">
    <property type="taxonomic scope" value="Bacteria"/>
</dbReference>
<evidence type="ECO:0000313" key="10">
    <source>
        <dbReference type="EMBL" id="AFA41001.1"/>
    </source>
</evidence>
<evidence type="ECO:0000313" key="11">
    <source>
        <dbReference type="Proteomes" id="UP000009061"/>
    </source>
</evidence>
<name>H6Q4E1_WIGGL</name>
<keyword evidence="6 9" id="KW-0648">Protein biosynthesis</keyword>
<comment type="catalytic activity">
    <reaction evidence="8 9">
        <text>tRNA(Gly) + glycine + ATP = glycyl-tRNA(Gly) + AMP + diphosphate</text>
        <dbReference type="Rhea" id="RHEA:16013"/>
        <dbReference type="Rhea" id="RHEA-COMP:9664"/>
        <dbReference type="Rhea" id="RHEA-COMP:9683"/>
        <dbReference type="ChEBI" id="CHEBI:30616"/>
        <dbReference type="ChEBI" id="CHEBI:33019"/>
        <dbReference type="ChEBI" id="CHEBI:57305"/>
        <dbReference type="ChEBI" id="CHEBI:78442"/>
        <dbReference type="ChEBI" id="CHEBI:78522"/>
        <dbReference type="ChEBI" id="CHEBI:456215"/>
        <dbReference type="EC" id="6.1.1.14"/>
    </reaction>
</comment>
<dbReference type="OrthoDB" id="9775440at2"/>
<dbReference type="AlphaFoldDB" id="H6Q4E1"/>
<accession>H6Q4E1</accession>
<dbReference type="PROSITE" id="PS50861">
    <property type="entry name" value="AA_TRNA_LIGASE_II_GLYAB"/>
    <property type="match status" value="1"/>
</dbReference>
<evidence type="ECO:0000256" key="5">
    <source>
        <dbReference type="ARBA" id="ARBA00022840"/>
    </source>
</evidence>
<evidence type="ECO:0000256" key="9">
    <source>
        <dbReference type="HAMAP-Rule" id="MF_00255"/>
    </source>
</evidence>
<sequence length="690" mass="81636">MKNNFLVEIGTEDLPSKYLKITAKSFLKNIQKEMIKLLIKYENIKWFATYRRFAIQANLLYPIISESSFLKKNVTKFFHFSKNTALYCNKFDNKLENRSLINFKNINDKKNLMLNTNLVHQVLYQIIKRSLKEIFIPKKMKWSNLNFQFIRPVHSITALLEDKIISGKIFEINIDRYILIGSYTEKKFLKLIHANDYERELKKNNIIVDFYKRKKIIAELINLEIKKLQGKIVNNHLLLEECTSLVESPSIITGFFKKKFLNLPAIVIKNILFSQKCFPILNKLENKIFPYFICIIHANKCDKNKIKHEYENVINPRLLDAEFFLNLDIKIKLEERFKKLENIIFQEKLGSLKDKTIRIQSLSVWIANKLNYNAVHVSRAAFLSKCDLTTHMVFEYPNIQGVMGEFYAKYDRELEEVAIAQREHYYPRFSEDVLPSTLTAQIISIADKIDNIVGIFGLSLYPKGKKDPFALKRAALGIIRIIIEKKIYLNLHNLIQKSLLLYQKNVTNLNTKLEVINFILKRVSFWYAKNQYNLKIVKSLLILKNKKIDLLDTHNKICILIDFLKCKESFLVLSAYKRLYNILKKYDSKKQFCFFKKINLSSHQKSSFIESRFEKNFFLFNKKILKCIYLNNYQATLNVLKNLSKRLNVYLDNVIIFTEESYTRNKRKSFLIQVKECYLEVADFTCLIKK</sequence>
<evidence type="ECO:0000256" key="3">
    <source>
        <dbReference type="ARBA" id="ARBA00022598"/>
    </source>
</evidence>
<comment type="subcellular location">
    <subcellularLocation>
        <location evidence="9">Cytoplasm</location>
    </subcellularLocation>
</comment>
<evidence type="ECO:0000256" key="7">
    <source>
        <dbReference type="ARBA" id="ARBA00023146"/>
    </source>
</evidence>
<keyword evidence="3 9" id="KW-0436">Ligase</keyword>
<dbReference type="InterPro" id="IPR006194">
    <property type="entry name" value="Gly-tRNA-synth_heterodimer"/>
</dbReference>
<evidence type="ECO:0000256" key="6">
    <source>
        <dbReference type="ARBA" id="ARBA00022917"/>
    </source>
</evidence>
<dbReference type="Pfam" id="PF02092">
    <property type="entry name" value="tRNA_synt_2f"/>
    <property type="match status" value="1"/>
</dbReference>
<dbReference type="PRINTS" id="PR01045">
    <property type="entry name" value="TRNASYNTHGB"/>
</dbReference>
<dbReference type="GO" id="GO:0004820">
    <property type="term" value="F:glycine-tRNA ligase activity"/>
    <property type="evidence" value="ECO:0007669"/>
    <property type="project" value="UniProtKB-UniRule"/>
</dbReference>
<keyword evidence="4 9" id="KW-0547">Nucleotide-binding</keyword>
<evidence type="ECO:0000256" key="4">
    <source>
        <dbReference type="ARBA" id="ARBA00022741"/>
    </source>
</evidence>
<dbReference type="GO" id="GO:0005829">
    <property type="term" value="C:cytosol"/>
    <property type="evidence" value="ECO:0007669"/>
    <property type="project" value="TreeGrafter"/>
</dbReference>
<dbReference type="PANTHER" id="PTHR30075:SF2">
    <property type="entry name" value="GLYCINE--TRNA LIGASE, CHLOROPLASTIC_MITOCHONDRIAL 2"/>
    <property type="match status" value="1"/>
</dbReference>
<dbReference type="GO" id="GO:0005524">
    <property type="term" value="F:ATP binding"/>
    <property type="evidence" value="ECO:0007669"/>
    <property type="project" value="UniProtKB-UniRule"/>
</dbReference>
<evidence type="ECO:0000256" key="1">
    <source>
        <dbReference type="ARBA" id="ARBA00008226"/>
    </source>
</evidence>
<dbReference type="InterPro" id="IPR015944">
    <property type="entry name" value="Gly-tRNA-synth_bsu"/>
</dbReference>
<dbReference type="HAMAP" id="MF_00255">
    <property type="entry name" value="Gly_tRNA_synth_beta"/>
    <property type="match status" value="1"/>
</dbReference>
<dbReference type="PANTHER" id="PTHR30075">
    <property type="entry name" value="GLYCYL-TRNA SYNTHETASE"/>
    <property type="match status" value="1"/>
</dbReference>
<dbReference type="GO" id="GO:0006426">
    <property type="term" value="P:glycyl-tRNA aminoacylation"/>
    <property type="evidence" value="ECO:0007669"/>
    <property type="project" value="UniProtKB-UniRule"/>
</dbReference>
<keyword evidence="11" id="KW-1185">Reference proteome</keyword>
<comment type="similarity">
    <text evidence="1 9">Belongs to the class-II aminoacyl-tRNA synthetase family.</text>
</comment>
<organism evidence="10 11">
    <name type="scientific">Wigglesworthia glossinidia endosymbiont of Glossina morsitans morsitans</name>
    <name type="common">Yale colony</name>
    <dbReference type="NCBI Taxonomy" id="1142511"/>
    <lineage>
        <taxon>Bacteria</taxon>
        <taxon>Pseudomonadati</taxon>
        <taxon>Pseudomonadota</taxon>
        <taxon>Gammaproteobacteria</taxon>
        <taxon>Enterobacterales</taxon>
        <taxon>Erwiniaceae</taxon>
        <taxon>Wigglesworthia</taxon>
    </lineage>
</organism>
<comment type="subunit">
    <text evidence="2 9">Tetramer of two alpha and two beta subunits.</text>
</comment>
<protein>
    <recommendedName>
        <fullName evidence="9">Glycine--tRNA ligase beta subunit</fullName>
        <ecNumber evidence="9">6.1.1.14</ecNumber>
    </recommendedName>
    <alternativeName>
        <fullName evidence="9">Glycyl-tRNA synthetase beta subunit</fullName>
        <shortName evidence="9">GlyRS</shortName>
    </alternativeName>
</protein>
<evidence type="ECO:0000256" key="2">
    <source>
        <dbReference type="ARBA" id="ARBA00011209"/>
    </source>
</evidence>
<reference evidence="10 11" key="1">
    <citation type="journal article" date="2012" name="MBio">
        <title>Insight into the transmission biology and species-specific functional capabilities of tsetse (Diptera: glossinidae) obligate symbiont wigglesworthia.</title>
        <authorList>
            <person name="Rio R.V."/>
            <person name="Symula R.E."/>
            <person name="Wang J."/>
            <person name="Lohs C."/>
            <person name="Wu Y.N."/>
            <person name="Snyder A.K."/>
            <person name="Bjornson R.D."/>
            <person name="Oshima K."/>
            <person name="Biehl B.S."/>
            <person name="Perna N.T."/>
            <person name="Hattori M."/>
            <person name="Aksoy S."/>
        </authorList>
    </citation>
    <scope>NUCLEOTIDE SEQUENCE [LARGE SCALE GENOMIC DNA]</scope>
    <source>
        <strain evidence="10">WGM</strain>
    </source>
</reference>